<reference evidence="10" key="1">
    <citation type="journal article" date="2014" name="Int. J. Syst. Evol. Microbiol.">
        <title>Complete genome sequence of Corynebacterium casei LMG S-19264T (=DSM 44701T), isolated from a smear-ripened cheese.</title>
        <authorList>
            <consortium name="US DOE Joint Genome Institute (JGI-PGF)"/>
            <person name="Walter F."/>
            <person name="Albersmeier A."/>
            <person name="Kalinowski J."/>
            <person name="Ruckert C."/>
        </authorList>
    </citation>
    <scope>NUCLEOTIDE SEQUENCE</scope>
    <source>
        <strain evidence="10">CGMCC 1.12726</strain>
    </source>
</reference>
<evidence type="ECO:0000256" key="8">
    <source>
        <dbReference type="RuleBase" id="RU366006"/>
    </source>
</evidence>
<dbReference type="InterPro" id="IPR029065">
    <property type="entry name" value="Enolase_C-like"/>
</dbReference>
<dbReference type="Proteomes" id="UP000632858">
    <property type="component" value="Unassembled WGS sequence"/>
</dbReference>
<feature type="active site" description="Proton acceptor; specific for (S)-substrate epimerization" evidence="5">
    <location>
        <position position="268"/>
    </location>
</feature>
<dbReference type="InterPro" id="IPR013341">
    <property type="entry name" value="Mandelate_racemase_N_dom"/>
</dbReference>
<comment type="cofactor">
    <cofactor evidence="7 8">
        <name>Mg(2+)</name>
        <dbReference type="ChEBI" id="CHEBI:18420"/>
    </cofactor>
    <text evidence="7 8">Binds 1 Mg(2+) ion per subunit.</text>
</comment>
<dbReference type="SUPFAM" id="SSF54826">
    <property type="entry name" value="Enolase N-terminal domain-like"/>
    <property type="match status" value="1"/>
</dbReference>
<evidence type="ECO:0000256" key="5">
    <source>
        <dbReference type="PIRSR" id="PIRSR634603-1"/>
    </source>
</evidence>
<dbReference type="EMBL" id="BMFO01000001">
    <property type="protein sequence ID" value="GGF82104.1"/>
    <property type="molecule type" value="Genomic_DNA"/>
</dbReference>
<protein>
    <recommendedName>
        <fullName evidence="8">Dipeptide epimerase</fullName>
        <ecNumber evidence="8">5.1.1.-</ecNumber>
    </recommendedName>
</protein>
<dbReference type="InterPro" id="IPR013342">
    <property type="entry name" value="Mandelate_racemase_C"/>
</dbReference>
<comment type="caution">
    <text evidence="10">The sequence shown here is derived from an EMBL/GenBank/DDBJ whole genome shotgun (WGS) entry which is preliminary data.</text>
</comment>
<feature type="binding site" evidence="6">
    <location>
        <position position="160"/>
    </location>
    <ligand>
        <name>substrate</name>
    </ligand>
</feature>
<feature type="binding site" evidence="6">
    <location>
        <position position="324"/>
    </location>
    <ligand>
        <name>substrate</name>
    </ligand>
</feature>
<proteinExistence type="inferred from homology"/>
<keyword evidence="3 7" id="KW-0460">Magnesium</keyword>
<evidence type="ECO:0000313" key="10">
    <source>
        <dbReference type="EMBL" id="GGF82104.1"/>
    </source>
</evidence>
<feature type="binding site" evidence="7">
    <location>
        <position position="190"/>
    </location>
    <ligand>
        <name>Mg(2+)</name>
        <dbReference type="ChEBI" id="CHEBI:18420"/>
    </ligand>
</feature>
<name>A0A917CCL8_9GAMM</name>
<dbReference type="CDD" id="cd03319">
    <property type="entry name" value="L-Ala-DL-Glu_epimerase"/>
    <property type="match status" value="1"/>
</dbReference>
<feature type="binding site" evidence="6">
    <location>
        <position position="322"/>
    </location>
    <ligand>
        <name>substrate</name>
    </ligand>
</feature>
<dbReference type="GO" id="GO:0016855">
    <property type="term" value="F:racemase and epimerase activity, acting on amino acids and derivatives"/>
    <property type="evidence" value="ECO:0007669"/>
    <property type="project" value="UniProtKB-UniRule"/>
</dbReference>
<evidence type="ECO:0000256" key="7">
    <source>
        <dbReference type="PIRSR" id="PIRSR634603-3"/>
    </source>
</evidence>
<evidence type="ECO:0000256" key="2">
    <source>
        <dbReference type="ARBA" id="ARBA00022723"/>
    </source>
</evidence>
<accession>A0A917CCL8</accession>
<feature type="binding site" evidence="6">
    <location>
        <position position="135"/>
    </location>
    <ligand>
        <name>substrate</name>
    </ligand>
</feature>
<dbReference type="InterPro" id="IPR036849">
    <property type="entry name" value="Enolase-like_C_sf"/>
</dbReference>
<gene>
    <name evidence="10" type="primary">tcbD</name>
    <name evidence="10" type="ORF">GCM10010960_00200</name>
</gene>
<dbReference type="InterPro" id="IPR034603">
    <property type="entry name" value="Dipeptide_epimerase"/>
</dbReference>
<keyword evidence="11" id="KW-1185">Reference proteome</keyword>
<comment type="similarity">
    <text evidence="1 8">Belongs to the mandelate racemase/muconate lactonizing enzyme family.</text>
</comment>
<evidence type="ECO:0000259" key="9">
    <source>
        <dbReference type="SMART" id="SM00922"/>
    </source>
</evidence>
<dbReference type="InterPro" id="IPR029017">
    <property type="entry name" value="Enolase-like_N"/>
</dbReference>
<dbReference type="SFLD" id="SFLDF00009">
    <property type="entry name" value="o-succinylbenzoate_synthase"/>
    <property type="match status" value="1"/>
</dbReference>
<feature type="domain" description="Mandelate racemase/muconate lactonizing enzyme C-terminal" evidence="9">
    <location>
        <begin position="141"/>
        <end position="239"/>
    </location>
</feature>
<dbReference type="EC" id="5.1.1.-" evidence="8"/>
<dbReference type="Gene3D" id="3.20.20.120">
    <property type="entry name" value="Enolase-like C-terminal domain"/>
    <property type="match status" value="1"/>
</dbReference>
<evidence type="ECO:0000256" key="6">
    <source>
        <dbReference type="PIRSR" id="PIRSR634603-2"/>
    </source>
</evidence>
<dbReference type="AlphaFoldDB" id="A0A917CCL8"/>
<sequence>MRISGFHLGVLRIPLRTPFKTALRTVDCIEDAVIRLDTDDGLSGYGEAPPTVAITGDSLENILQALRQRIGPALLGRDVAELDGNCRLVQDALPGIRSAKAAAEIALYDLHAQSLGLPLYQALGGGTPRLETDLTISVNDTATMIADCEAAIARGFRALKIKVGKQPDTDVARLLAIHAAVAGRAALRIDANQGWDAAQTVAVLRALDTAGAGFELIEQPVPAADLDGLCAIKAAGLRTPLLADESAFDLEQARALLDRDAADLINIKLMKAGGLSQALAIAELCASRGKTCMMGCMLEGGISAAAAAHLAIARTDVIGKIDLDGPSLGAFDPIDGNTRFEDAVITVDDRPGLGITAVSHITWLS</sequence>
<dbReference type="RefSeq" id="WP_188446447.1">
    <property type="nucleotide sequence ID" value="NZ_BMFO01000001.1"/>
</dbReference>
<dbReference type="SFLD" id="SFLDG00180">
    <property type="entry name" value="muconate_cycloisomerase"/>
    <property type="match status" value="1"/>
</dbReference>
<feature type="binding site" evidence="6">
    <location>
        <position position="296"/>
    </location>
    <ligand>
        <name>substrate</name>
    </ligand>
</feature>
<dbReference type="SFLD" id="SFLDS00001">
    <property type="entry name" value="Enolase"/>
    <property type="match status" value="1"/>
</dbReference>
<dbReference type="GO" id="GO:0046872">
    <property type="term" value="F:metal ion binding"/>
    <property type="evidence" value="ECO:0007669"/>
    <property type="project" value="UniProtKB-KW"/>
</dbReference>
<dbReference type="PANTHER" id="PTHR48073:SF2">
    <property type="entry name" value="O-SUCCINYLBENZOATE SYNTHASE"/>
    <property type="match status" value="1"/>
</dbReference>
<keyword evidence="4 8" id="KW-0413">Isomerase</keyword>
<dbReference type="PANTHER" id="PTHR48073">
    <property type="entry name" value="O-SUCCINYLBENZOATE SYNTHASE-RELATED"/>
    <property type="match status" value="1"/>
</dbReference>
<dbReference type="Gene3D" id="3.30.390.10">
    <property type="entry name" value="Enolase-like, N-terminal domain"/>
    <property type="match status" value="1"/>
</dbReference>
<dbReference type="Pfam" id="PF02746">
    <property type="entry name" value="MR_MLE_N"/>
    <property type="match status" value="1"/>
</dbReference>
<feature type="binding site" evidence="7">
    <location>
        <position position="244"/>
    </location>
    <ligand>
        <name>Mg(2+)</name>
        <dbReference type="ChEBI" id="CHEBI:18420"/>
    </ligand>
</feature>
<dbReference type="GO" id="GO:0006518">
    <property type="term" value="P:peptide metabolic process"/>
    <property type="evidence" value="ECO:0007669"/>
    <property type="project" value="UniProtKB-ARBA"/>
</dbReference>
<organism evidence="10 11">
    <name type="scientific">Arenimonas maotaiensis</name>
    <dbReference type="NCBI Taxonomy" id="1446479"/>
    <lineage>
        <taxon>Bacteria</taxon>
        <taxon>Pseudomonadati</taxon>
        <taxon>Pseudomonadota</taxon>
        <taxon>Gammaproteobacteria</taxon>
        <taxon>Lysobacterales</taxon>
        <taxon>Lysobacteraceae</taxon>
        <taxon>Arenimonas</taxon>
    </lineage>
</organism>
<feature type="binding site" evidence="7">
    <location>
        <position position="218"/>
    </location>
    <ligand>
        <name>Mg(2+)</name>
        <dbReference type="ChEBI" id="CHEBI:18420"/>
    </ligand>
</feature>
<feature type="active site" description="Proton acceptor; specific for (R)-substrate epimerization" evidence="5">
    <location>
        <position position="162"/>
    </location>
</feature>
<dbReference type="Pfam" id="PF13378">
    <property type="entry name" value="MR_MLE_C"/>
    <property type="match status" value="1"/>
</dbReference>
<reference evidence="10" key="2">
    <citation type="submission" date="2020-09" db="EMBL/GenBank/DDBJ databases">
        <authorList>
            <person name="Sun Q."/>
            <person name="Zhou Y."/>
        </authorList>
    </citation>
    <scope>NUCLEOTIDE SEQUENCE</scope>
    <source>
        <strain evidence="10">CGMCC 1.12726</strain>
    </source>
</reference>
<evidence type="ECO:0000256" key="4">
    <source>
        <dbReference type="ARBA" id="ARBA00023235"/>
    </source>
</evidence>
<dbReference type="SMART" id="SM00922">
    <property type="entry name" value="MR_MLE"/>
    <property type="match status" value="1"/>
</dbReference>
<feature type="binding site" evidence="6">
    <location>
        <position position="24"/>
    </location>
    <ligand>
        <name>substrate</name>
    </ligand>
</feature>
<dbReference type="FunFam" id="3.30.390.10:FF:000009">
    <property type="entry name" value="Hydrophobic dipeptide epimerase"/>
    <property type="match status" value="1"/>
</dbReference>
<evidence type="ECO:0000256" key="3">
    <source>
        <dbReference type="ARBA" id="ARBA00022842"/>
    </source>
</evidence>
<evidence type="ECO:0000313" key="11">
    <source>
        <dbReference type="Proteomes" id="UP000632858"/>
    </source>
</evidence>
<feature type="binding site" evidence="6">
    <location>
        <position position="298"/>
    </location>
    <ligand>
        <name>substrate</name>
    </ligand>
</feature>
<evidence type="ECO:0000256" key="1">
    <source>
        <dbReference type="ARBA" id="ARBA00008031"/>
    </source>
</evidence>
<dbReference type="SUPFAM" id="SSF51604">
    <property type="entry name" value="Enolase C-terminal domain-like"/>
    <property type="match status" value="1"/>
</dbReference>
<keyword evidence="2 7" id="KW-0479">Metal-binding</keyword>